<accession>A0A1E7FII0</accession>
<protein>
    <submittedName>
        <fullName evidence="1">Uncharacterized protein</fullName>
    </submittedName>
</protein>
<gene>
    <name evidence="1" type="ORF">FRACYDRAFT_238274</name>
</gene>
<proteinExistence type="predicted"/>
<evidence type="ECO:0000313" key="2">
    <source>
        <dbReference type="Proteomes" id="UP000095751"/>
    </source>
</evidence>
<keyword evidence="2" id="KW-1185">Reference proteome</keyword>
<name>A0A1E7FII0_9STRA</name>
<dbReference type="Proteomes" id="UP000095751">
    <property type="component" value="Unassembled WGS sequence"/>
</dbReference>
<dbReference type="AlphaFoldDB" id="A0A1E7FII0"/>
<reference evidence="1 2" key="1">
    <citation type="submission" date="2016-09" db="EMBL/GenBank/DDBJ databases">
        <title>Extensive genetic diversity and differential bi-allelic expression allows diatom success in the polar Southern Ocean.</title>
        <authorList>
            <consortium name="DOE Joint Genome Institute"/>
            <person name="Mock T."/>
            <person name="Otillar R.P."/>
            <person name="Strauss J."/>
            <person name="Dupont C."/>
            <person name="Frickenhaus S."/>
            <person name="Maumus F."/>
            <person name="Mcmullan M."/>
            <person name="Sanges R."/>
            <person name="Schmutz J."/>
            <person name="Toseland A."/>
            <person name="Valas R."/>
            <person name="Veluchamy A."/>
            <person name="Ward B.J."/>
            <person name="Allen A."/>
            <person name="Barry K."/>
            <person name="Falciatore A."/>
            <person name="Ferrante M."/>
            <person name="Fortunato A.E."/>
            <person name="Gloeckner G."/>
            <person name="Gruber A."/>
            <person name="Hipkin R."/>
            <person name="Janech M."/>
            <person name="Kroth P."/>
            <person name="Leese F."/>
            <person name="Lindquist E."/>
            <person name="Lyon B.R."/>
            <person name="Martin J."/>
            <person name="Mayer C."/>
            <person name="Parker M."/>
            <person name="Quesneville H."/>
            <person name="Raymond J."/>
            <person name="Uhlig C."/>
            <person name="Valentin K.U."/>
            <person name="Worden A.Z."/>
            <person name="Armbrust E.V."/>
            <person name="Bowler C."/>
            <person name="Green B."/>
            <person name="Moulton V."/>
            <person name="Van Oosterhout C."/>
            <person name="Grigoriev I."/>
        </authorList>
    </citation>
    <scope>NUCLEOTIDE SEQUENCE [LARGE SCALE GENOMIC DNA]</scope>
    <source>
        <strain evidence="1 2">CCMP1102</strain>
    </source>
</reference>
<organism evidence="1 2">
    <name type="scientific">Fragilariopsis cylindrus CCMP1102</name>
    <dbReference type="NCBI Taxonomy" id="635003"/>
    <lineage>
        <taxon>Eukaryota</taxon>
        <taxon>Sar</taxon>
        <taxon>Stramenopiles</taxon>
        <taxon>Ochrophyta</taxon>
        <taxon>Bacillariophyta</taxon>
        <taxon>Bacillariophyceae</taxon>
        <taxon>Bacillariophycidae</taxon>
        <taxon>Bacillariales</taxon>
        <taxon>Bacillariaceae</taxon>
        <taxon>Fragilariopsis</taxon>
    </lineage>
</organism>
<dbReference type="InParanoid" id="A0A1E7FII0"/>
<dbReference type="EMBL" id="KV784357">
    <property type="protein sequence ID" value="OEU17845.1"/>
    <property type="molecule type" value="Genomic_DNA"/>
</dbReference>
<dbReference type="KEGG" id="fcy:FRACYDRAFT_238274"/>
<dbReference type="OrthoDB" id="42764at2759"/>
<evidence type="ECO:0000313" key="1">
    <source>
        <dbReference type="EMBL" id="OEU17845.1"/>
    </source>
</evidence>
<sequence>MNVVEEESCYQSQLRVQELNHSASILIYDGEYDQAIILLKEGLELAGRSLLLEPENNTELLLEADGGFVCRRAILINKEDIEEKQYKSMGFKLSVSIIFNLALAHHLEAISSTTRNLPVLWKALKLSLGILQFTMIITNNIGEIHRVVGNQEEHNIYLQHLLKTMMYIVVNCKDFIAAGSIIEMDGFYRNIMMPLDNSRCARAA</sequence>